<proteinExistence type="predicted"/>
<keyword evidence="2" id="KW-0808">Transferase</keyword>
<dbReference type="RefSeq" id="WP_229775990.1">
    <property type="nucleotide sequence ID" value="NZ_BMQL01000008.1"/>
</dbReference>
<reference evidence="2" key="2">
    <citation type="submission" date="2020-09" db="EMBL/GenBank/DDBJ databases">
        <authorList>
            <person name="Sun Q."/>
            <person name="Ohkuma M."/>
        </authorList>
    </citation>
    <scope>NUCLEOTIDE SEQUENCE</scope>
    <source>
        <strain evidence="2">JCM 31311</strain>
    </source>
</reference>
<comment type="caution">
    <text evidence="2">The sequence shown here is derived from an EMBL/GenBank/DDBJ whole genome shotgun (WGS) entry which is preliminary data.</text>
</comment>
<feature type="domain" description="Glycosyltransferase subfamily 4-like N-terminal" evidence="1">
    <location>
        <begin position="35"/>
        <end position="204"/>
    </location>
</feature>
<dbReference type="CDD" id="cd03801">
    <property type="entry name" value="GT4_PimA-like"/>
    <property type="match status" value="1"/>
</dbReference>
<reference evidence="2" key="1">
    <citation type="journal article" date="2014" name="Int. J. Syst. Evol. Microbiol.">
        <title>Complete genome sequence of Corynebacterium casei LMG S-19264T (=DSM 44701T), isolated from a smear-ripened cheese.</title>
        <authorList>
            <consortium name="US DOE Joint Genome Institute (JGI-PGF)"/>
            <person name="Walter F."/>
            <person name="Albersmeier A."/>
            <person name="Kalinowski J."/>
            <person name="Ruckert C."/>
        </authorList>
    </citation>
    <scope>NUCLEOTIDE SEQUENCE</scope>
    <source>
        <strain evidence="2">JCM 31311</strain>
    </source>
</reference>
<dbReference type="Pfam" id="PF13439">
    <property type="entry name" value="Glyco_transf_4"/>
    <property type="match status" value="1"/>
</dbReference>
<accession>A0A918F428</accession>
<dbReference type="AlphaFoldDB" id="A0A918F428"/>
<dbReference type="Proteomes" id="UP000603865">
    <property type="component" value="Unassembled WGS sequence"/>
</dbReference>
<sequence>MSLPPLPMLHPQPASLAPSPVRPKVLQVITSLNLGGAEEVALSLTERLHDTCDFSVFAVMGVSSTDIGRDMQWRLWKLGVPVHTGTSLDMKAGGAIVAGQRLRQLLRHQPPDVLHLHTDIPDSTYAASTLFGADAPGMRVLRTIHNTTLWPKWKRVGGWVERRLTRAEVVGVSPDSLESLHRFREAQHLPRLSAAQCRVVYNGVAGGMDTAAQRPARPPGPVRILFAGRLEPQKGADLLPAILERAAQLTPLDARVQIYGHGSLAAPLHRWAAEGRVRWPVVVGAPVPQLAARLSDFDVVLMPSRFEGLAMLALEAAMAGIPLVGTQIAGLRELFAPDYDLLTDPEDTEALARCLVRVIEQPDLYRAHALARVPDTEAVFGAAQMAAAYAQLYRGAASPATSITPGGNP</sequence>
<dbReference type="SUPFAM" id="SSF53756">
    <property type="entry name" value="UDP-Glycosyltransferase/glycogen phosphorylase"/>
    <property type="match status" value="1"/>
</dbReference>
<dbReference type="EMBL" id="BMQL01000008">
    <property type="protein sequence ID" value="GGR06706.1"/>
    <property type="molecule type" value="Genomic_DNA"/>
</dbReference>
<dbReference type="Pfam" id="PF13692">
    <property type="entry name" value="Glyco_trans_1_4"/>
    <property type="match status" value="1"/>
</dbReference>
<evidence type="ECO:0000313" key="3">
    <source>
        <dbReference type="Proteomes" id="UP000603865"/>
    </source>
</evidence>
<gene>
    <name evidence="2" type="ORF">GCM10008957_19380</name>
</gene>
<keyword evidence="3" id="KW-1185">Reference proteome</keyword>
<evidence type="ECO:0000259" key="1">
    <source>
        <dbReference type="Pfam" id="PF13439"/>
    </source>
</evidence>
<organism evidence="2 3">
    <name type="scientific">Deinococcus ruber</name>
    <dbReference type="NCBI Taxonomy" id="1848197"/>
    <lineage>
        <taxon>Bacteria</taxon>
        <taxon>Thermotogati</taxon>
        <taxon>Deinococcota</taxon>
        <taxon>Deinococci</taxon>
        <taxon>Deinococcales</taxon>
        <taxon>Deinococcaceae</taxon>
        <taxon>Deinococcus</taxon>
    </lineage>
</organism>
<dbReference type="PANTHER" id="PTHR12526">
    <property type="entry name" value="GLYCOSYLTRANSFERASE"/>
    <property type="match status" value="1"/>
</dbReference>
<name>A0A918F428_9DEIO</name>
<evidence type="ECO:0000313" key="2">
    <source>
        <dbReference type="EMBL" id="GGR06706.1"/>
    </source>
</evidence>
<dbReference type="InterPro" id="IPR028098">
    <property type="entry name" value="Glyco_trans_4-like_N"/>
</dbReference>
<dbReference type="GO" id="GO:0016740">
    <property type="term" value="F:transferase activity"/>
    <property type="evidence" value="ECO:0007669"/>
    <property type="project" value="UniProtKB-KW"/>
</dbReference>
<dbReference type="Gene3D" id="3.40.50.2000">
    <property type="entry name" value="Glycogen Phosphorylase B"/>
    <property type="match status" value="2"/>
</dbReference>
<protein>
    <submittedName>
        <fullName evidence="2">Glycosyl transferase</fullName>
    </submittedName>
</protein>